<evidence type="ECO:0000313" key="1">
    <source>
        <dbReference type="EMBL" id="QHT62766.1"/>
    </source>
</evidence>
<dbReference type="EMBL" id="CP048209">
    <property type="protein sequence ID" value="QHT62766.1"/>
    <property type="molecule type" value="Genomic_DNA"/>
</dbReference>
<dbReference type="Proteomes" id="UP000476064">
    <property type="component" value="Chromosome"/>
</dbReference>
<keyword evidence="2" id="KW-1185">Reference proteome</keyword>
<sequence>MPPPIEKNAKVHGLVSLGLSSHGLSSHGLFSSGLSLMVCLRGLISHDWPSHGCLRML</sequence>
<name>A0A6C0G077_9BACL</name>
<dbReference type="KEGG" id="plyc:GXP70_24140"/>
<dbReference type="Pfam" id="PF01744">
    <property type="entry name" value="GLTT"/>
    <property type="match status" value="1"/>
</dbReference>
<proteinExistence type="predicted"/>
<gene>
    <name evidence="1" type="ORF">GXP70_24140</name>
</gene>
<evidence type="ECO:0000313" key="2">
    <source>
        <dbReference type="Proteomes" id="UP000476064"/>
    </source>
</evidence>
<dbReference type="InterPro" id="IPR008164">
    <property type="entry name" value="XGLTT_rpt"/>
</dbReference>
<organism evidence="1 2">
    <name type="scientific">Paenibacillus lycopersici</name>
    <dbReference type="NCBI Taxonomy" id="2704462"/>
    <lineage>
        <taxon>Bacteria</taxon>
        <taxon>Bacillati</taxon>
        <taxon>Bacillota</taxon>
        <taxon>Bacilli</taxon>
        <taxon>Bacillales</taxon>
        <taxon>Paenibacillaceae</taxon>
        <taxon>Paenibacillus</taxon>
    </lineage>
</organism>
<accession>A0A6C0G077</accession>
<reference evidence="1 2" key="1">
    <citation type="submission" date="2020-01" db="EMBL/GenBank/DDBJ databases">
        <title>Paenibacillus sp. nov., isolated from tomato rhizosphere.</title>
        <authorList>
            <person name="Weon H.-Y."/>
            <person name="Lee S.A."/>
        </authorList>
    </citation>
    <scope>NUCLEOTIDE SEQUENCE [LARGE SCALE GENOMIC DNA]</scope>
    <source>
        <strain evidence="1 2">12200R-189</strain>
    </source>
</reference>
<dbReference type="AlphaFoldDB" id="A0A6C0G077"/>
<protein>
    <submittedName>
        <fullName evidence="1">Uncharacterized protein</fullName>
    </submittedName>
</protein>